<evidence type="ECO:0000313" key="2">
    <source>
        <dbReference type="EMBL" id="KAK7692834.1"/>
    </source>
</evidence>
<dbReference type="AlphaFoldDB" id="A0AAW0GLY5"/>
<protein>
    <submittedName>
        <fullName evidence="2">Uncharacterized protein</fullName>
    </submittedName>
</protein>
<dbReference type="EMBL" id="JASBNA010000004">
    <property type="protein sequence ID" value="KAK7692834.1"/>
    <property type="molecule type" value="Genomic_DNA"/>
</dbReference>
<evidence type="ECO:0000256" key="1">
    <source>
        <dbReference type="SAM" id="MobiDB-lite"/>
    </source>
</evidence>
<feature type="compositionally biased region" description="Polar residues" evidence="1">
    <location>
        <begin position="153"/>
        <end position="162"/>
    </location>
</feature>
<keyword evidence="3" id="KW-1185">Reference proteome</keyword>
<dbReference type="Proteomes" id="UP001385951">
    <property type="component" value="Unassembled WGS sequence"/>
</dbReference>
<name>A0AAW0GLY5_9APHY</name>
<feature type="compositionally biased region" description="Polar residues" evidence="1">
    <location>
        <begin position="1"/>
        <end position="12"/>
    </location>
</feature>
<feature type="compositionally biased region" description="Polar residues" evidence="1">
    <location>
        <begin position="129"/>
        <end position="138"/>
    </location>
</feature>
<feature type="region of interest" description="Disordered" evidence="1">
    <location>
        <begin position="201"/>
        <end position="299"/>
    </location>
</feature>
<feature type="region of interest" description="Disordered" evidence="1">
    <location>
        <begin position="128"/>
        <end position="182"/>
    </location>
</feature>
<proteinExistence type="predicted"/>
<sequence length="299" mass="34228">MDMESYLNTGSNTDERKQSAPLRSNGPIKRARTWPTLSSYPRDQTVGSILEVTSNLKPRVNKITNSNTNTSTSYKREIVRPELPKSIHGLPFKYRRKYYKFCEGLPLKYRRICDSLMQDSMRVRDHENYSLSNGSQQSNDKRKGKAHDDPRSIVQQPSYTLDHSSRQSKKEDSNDCDTSANTVTIIRSTAELMRMENRGLLGSRPEEASETSCCIPAHPRSQADHSFSTYSSDHKGMGSHVASQDSEHSIDPNPSKRKLRDEEPEMVQPARKRRKQEPISPQQPLRRSTRNRKPKIQGH</sequence>
<accession>A0AAW0GLY5</accession>
<evidence type="ECO:0000313" key="3">
    <source>
        <dbReference type="Proteomes" id="UP001385951"/>
    </source>
</evidence>
<feature type="compositionally biased region" description="Basic residues" evidence="1">
    <location>
        <begin position="287"/>
        <end position="299"/>
    </location>
</feature>
<organism evidence="2 3">
    <name type="scientific">Cerrena zonata</name>
    <dbReference type="NCBI Taxonomy" id="2478898"/>
    <lineage>
        <taxon>Eukaryota</taxon>
        <taxon>Fungi</taxon>
        <taxon>Dikarya</taxon>
        <taxon>Basidiomycota</taxon>
        <taxon>Agaricomycotina</taxon>
        <taxon>Agaricomycetes</taxon>
        <taxon>Polyporales</taxon>
        <taxon>Cerrenaceae</taxon>
        <taxon>Cerrena</taxon>
    </lineage>
</organism>
<gene>
    <name evidence="2" type="ORF">QCA50_004469</name>
</gene>
<comment type="caution">
    <text evidence="2">The sequence shown here is derived from an EMBL/GenBank/DDBJ whole genome shotgun (WGS) entry which is preliminary data.</text>
</comment>
<feature type="region of interest" description="Disordered" evidence="1">
    <location>
        <begin position="1"/>
        <end position="33"/>
    </location>
</feature>
<reference evidence="2 3" key="1">
    <citation type="submission" date="2022-09" db="EMBL/GenBank/DDBJ databases">
        <authorList>
            <person name="Palmer J.M."/>
        </authorList>
    </citation>
    <scope>NUCLEOTIDE SEQUENCE [LARGE SCALE GENOMIC DNA]</scope>
    <source>
        <strain evidence="2 3">DSM 7382</strain>
    </source>
</reference>
<feature type="compositionally biased region" description="Basic and acidic residues" evidence="1">
    <location>
        <begin position="163"/>
        <end position="173"/>
    </location>
</feature>